<feature type="domain" description="Gcp-like" evidence="1">
    <location>
        <begin position="1"/>
        <end position="145"/>
    </location>
</feature>
<evidence type="ECO:0000313" key="2">
    <source>
        <dbReference type="EMBL" id="MPM70851.1"/>
    </source>
</evidence>
<reference evidence="2" key="1">
    <citation type="submission" date="2019-08" db="EMBL/GenBank/DDBJ databases">
        <authorList>
            <person name="Kucharzyk K."/>
            <person name="Murdoch R.W."/>
            <person name="Higgins S."/>
            <person name="Loffler F."/>
        </authorList>
    </citation>
    <scope>NUCLEOTIDE SEQUENCE</scope>
</reference>
<dbReference type="Gene3D" id="3.30.420.40">
    <property type="match status" value="1"/>
</dbReference>
<dbReference type="InterPro" id="IPR043129">
    <property type="entry name" value="ATPase_NBD"/>
</dbReference>
<evidence type="ECO:0000259" key="1">
    <source>
        <dbReference type="Pfam" id="PF00814"/>
    </source>
</evidence>
<proteinExistence type="predicted"/>
<dbReference type="SUPFAM" id="SSF53067">
    <property type="entry name" value="Actin-like ATPase domain"/>
    <property type="match status" value="1"/>
</dbReference>
<comment type="caution">
    <text evidence="2">The sequence shown here is derived from an EMBL/GenBank/DDBJ whole genome shotgun (WGS) entry which is preliminary data.</text>
</comment>
<accession>A0A645C1P5</accession>
<organism evidence="2">
    <name type="scientific">bioreactor metagenome</name>
    <dbReference type="NCBI Taxonomy" id="1076179"/>
    <lineage>
        <taxon>unclassified sequences</taxon>
        <taxon>metagenomes</taxon>
        <taxon>ecological metagenomes</taxon>
    </lineage>
</organism>
<dbReference type="EMBL" id="VSSQ01023738">
    <property type="protein sequence ID" value="MPM70851.1"/>
    <property type="molecule type" value="Genomic_DNA"/>
</dbReference>
<dbReference type="InterPro" id="IPR000905">
    <property type="entry name" value="Gcp-like_dom"/>
</dbReference>
<dbReference type="AlphaFoldDB" id="A0A645C1P5"/>
<protein>
    <recommendedName>
        <fullName evidence="1">Gcp-like domain-containing protein</fullName>
    </recommendedName>
</protein>
<sequence>MAHVNNIPLIGINSLEILGANIDFCKKKICSILDAQRNQVYTCKYIFEEEKNKALEEISIMPIDDLLGELSATNEEWVIVGEAVYKYKEKIEAISNITISSPPNNITKASSLCTVAKYKFEQNTDVHNCYDINPMYIRKSQAEEQYEEKQKRLRDGK</sequence>
<dbReference type="Pfam" id="PF00814">
    <property type="entry name" value="TsaD"/>
    <property type="match status" value="1"/>
</dbReference>
<name>A0A645C1P5_9ZZZZ</name>
<gene>
    <name evidence="2" type="ORF">SDC9_117812</name>
</gene>